<dbReference type="AlphaFoldDB" id="A0A6G1JGP3"/>
<organism evidence="2 3">
    <name type="scientific">Lentithecium fluviatile CBS 122367</name>
    <dbReference type="NCBI Taxonomy" id="1168545"/>
    <lineage>
        <taxon>Eukaryota</taxon>
        <taxon>Fungi</taxon>
        <taxon>Dikarya</taxon>
        <taxon>Ascomycota</taxon>
        <taxon>Pezizomycotina</taxon>
        <taxon>Dothideomycetes</taxon>
        <taxon>Pleosporomycetidae</taxon>
        <taxon>Pleosporales</taxon>
        <taxon>Massarineae</taxon>
        <taxon>Lentitheciaceae</taxon>
        <taxon>Lentithecium</taxon>
    </lineage>
</organism>
<name>A0A6G1JGP3_9PLEO</name>
<protein>
    <recommendedName>
        <fullName evidence="4">NHL repeat-containing protein</fullName>
    </recommendedName>
</protein>
<evidence type="ECO:0000256" key="1">
    <source>
        <dbReference type="SAM" id="SignalP"/>
    </source>
</evidence>
<dbReference type="PANTHER" id="PTHR42060">
    <property type="entry name" value="NHL REPEAT-CONTAINING PROTEIN-RELATED"/>
    <property type="match status" value="1"/>
</dbReference>
<keyword evidence="1" id="KW-0732">Signal</keyword>
<sequence length="299" mass="31050">MRFSTVLLQALSLTGLASAAALGKRQVATTSIYKFSSPKAAEGIAQRSNGQILVSFFDKAELWSVDPATKKAAKVASFTDATCSAAIAEVAPDVFAVVAGNYASAGGNKPGSWGIWKVDFTSGTAVTSLLKKVPESGFWNGLTAFNNDTVLIGDASKGAVWRMNINTGAYSIAIEDATMKPSSGLPMGIDGVRYSNGFIYYTNIFANKFYKLAVDATGAKTGSPTTIWSNQMADDMYVSPEGVAYVAASNGIQKVAADGKVSKAASVSSATAVTNGKTEADKNTLFVAGSDGTISSFKI</sequence>
<dbReference type="EMBL" id="MU005572">
    <property type="protein sequence ID" value="KAF2689299.1"/>
    <property type="molecule type" value="Genomic_DNA"/>
</dbReference>
<feature type="chain" id="PRO_5026307080" description="NHL repeat-containing protein" evidence="1">
    <location>
        <begin position="20"/>
        <end position="299"/>
    </location>
</feature>
<dbReference type="Proteomes" id="UP000799291">
    <property type="component" value="Unassembled WGS sequence"/>
</dbReference>
<dbReference type="Gene3D" id="2.120.10.30">
    <property type="entry name" value="TolB, C-terminal domain"/>
    <property type="match status" value="1"/>
</dbReference>
<evidence type="ECO:0008006" key="4">
    <source>
        <dbReference type="Google" id="ProtNLM"/>
    </source>
</evidence>
<gene>
    <name evidence="2" type="ORF">K458DRAFT_413596</name>
</gene>
<evidence type="ECO:0000313" key="3">
    <source>
        <dbReference type="Proteomes" id="UP000799291"/>
    </source>
</evidence>
<dbReference type="InterPro" id="IPR011042">
    <property type="entry name" value="6-blade_b-propeller_TolB-like"/>
</dbReference>
<dbReference type="PANTHER" id="PTHR42060:SF1">
    <property type="entry name" value="NHL REPEAT-CONTAINING PROTEIN"/>
    <property type="match status" value="1"/>
</dbReference>
<reference evidence="2" key="1">
    <citation type="journal article" date="2020" name="Stud. Mycol.">
        <title>101 Dothideomycetes genomes: a test case for predicting lifestyles and emergence of pathogens.</title>
        <authorList>
            <person name="Haridas S."/>
            <person name="Albert R."/>
            <person name="Binder M."/>
            <person name="Bloem J."/>
            <person name="Labutti K."/>
            <person name="Salamov A."/>
            <person name="Andreopoulos B."/>
            <person name="Baker S."/>
            <person name="Barry K."/>
            <person name="Bills G."/>
            <person name="Bluhm B."/>
            <person name="Cannon C."/>
            <person name="Castanera R."/>
            <person name="Culley D."/>
            <person name="Daum C."/>
            <person name="Ezra D."/>
            <person name="Gonzalez J."/>
            <person name="Henrissat B."/>
            <person name="Kuo A."/>
            <person name="Liang C."/>
            <person name="Lipzen A."/>
            <person name="Lutzoni F."/>
            <person name="Magnuson J."/>
            <person name="Mondo S."/>
            <person name="Nolan M."/>
            <person name="Ohm R."/>
            <person name="Pangilinan J."/>
            <person name="Park H.-J."/>
            <person name="Ramirez L."/>
            <person name="Alfaro M."/>
            <person name="Sun H."/>
            <person name="Tritt A."/>
            <person name="Yoshinaga Y."/>
            <person name="Zwiers L.-H."/>
            <person name="Turgeon B."/>
            <person name="Goodwin S."/>
            <person name="Spatafora J."/>
            <person name="Crous P."/>
            <person name="Grigoriev I."/>
        </authorList>
    </citation>
    <scope>NUCLEOTIDE SEQUENCE</scope>
    <source>
        <strain evidence="2">CBS 122367</strain>
    </source>
</reference>
<proteinExistence type="predicted"/>
<accession>A0A6G1JGP3</accession>
<dbReference type="OrthoDB" id="9977941at2759"/>
<feature type="signal peptide" evidence="1">
    <location>
        <begin position="1"/>
        <end position="19"/>
    </location>
</feature>
<dbReference type="SUPFAM" id="SSF63829">
    <property type="entry name" value="Calcium-dependent phosphotriesterase"/>
    <property type="match status" value="1"/>
</dbReference>
<evidence type="ECO:0000313" key="2">
    <source>
        <dbReference type="EMBL" id="KAF2689299.1"/>
    </source>
</evidence>
<dbReference type="InterPro" id="IPR052998">
    <property type="entry name" value="Hetero-Diels-Alderase-like"/>
</dbReference>
<keyword evidence="3" id="KW-1185">Reference proteome</keyword>